<dbReference type="EMBL" id="JACBPP010000005">
    <property type="protein sequence ID" value="KAF8001456.1"/>
    <property type="molecule type" value="Genomic_DNA"/>
</dbReference>
<feature type="domain" description="C3H1-type" evidence="6">
    <location>
        <begin position="72"/>
        <end position="99"/>
    </location>
</feature>
<comment type="caution">
    <text evidence="7">The sequence shown here is derived from an EMBL/GenBank/DDBJ whole genome shotgun (WGS) entry which is preliminary data.</text>
</comment>
<dbReference type="Proteomes" id="UP000649328">
    <property type="component" value="Unassembled WGS sequence"/>
</dbReference>
<evidence type="ECO:0000259" key="6">
    <source>
        <dbReference type="PROSITE" id="PS50103"/>
    </source>
</evidence>
<dbReference type="InterPro" id="IPR000571">
    <property type="entry name" value="Znf_CCCH"/>
</dbReference>
<protein>
    <recommendedName>
        <fullName evidence="6">C3H1-type domain-containing protein</fullName>
    </recommendedName>
</protein>
<evidence type="ECO:0000256" key="2">
    <source>
        <dbReference type="ARBA" id="ARBA00022771"/>
    </source>
</evidence>
<organism evidence="7 8">
    <name type="scientific">Metschnikowia pulcherrima</name>
    <dbReference type="NCBI Taxonomy" id="27326"/>
    <lineage>
        <taxon>Eukaryota</taxon>
        <taxon>Fungi</taxon>
        <taxon>Dikarya</taxon>
        <taxon>Ascomycota</taxon>
        <taxon>Saccharomycotina</taxon>
        <taxon>Pichiomycetes</taxon>
        <taxon>Metschnikowiaceae</taxon>
        <taxon>Metschnikowia</taxon>
    </lineage>
</organism>
<feature type="region of interest" description="Disordered" evidence="5">
    <location>
        <begin position="47"/>
        <end position="66"/>
    </location>
</feature>
<dbReference type="PANTHER" id="PTHR11224">
    <property type="entry name" value="MAKORIN-RELATED"/>
    <property type="match status" value="1"/>
</dbReference>
<dbReference type="SUPFAM" id="SSF90229">
    <property type="entry name" value="CCCH zinc finger"/>
    <property type="match status" value="1"/>
</dbReference>
<dbReference type="OrthoDB" id="411372at2759"/>
<evidence type="ECO:0000313" key="8">
    <source>
        <dbReference type="Proteomes" id="UP000649328"/>
    </source>
</evidence>
<keyword evidence="8" id="KW-1185">Reference proteome</keyword>
<dbReference type="InterPro" id="IPR045072">
    <property type="entry name" value="MKRN-like"/>
</dbReference>
<proteinExistence type="predicted"/>
<keyword evidence="1 4" id="KW-0479">Metal-binding</keyword>
<dbReference type="SMART" id="SM00356">
    <property type="entry name" value="ZnF_C3H1"/>
    <property type="match status" value="1"/>
</dbReference>
<sequence>MAMMLPFRPSAQTSPSATRTKRSSGLRSSAPRYLKNIDVFDCTALQDTLPPNTGPPGSTQVISGSQANTSKNLSHVPCKFFKQGVCQAGKSCPFSHDLEGVLSAEKLPCKYFQRGTVSLA</sequence>
<dbReference type="GO" id="GO:0008270">
    <property type="term" value="F:zinc ion binding"/>
    <property type="evidence" value="ECO:0007669"/>
    <property type="project" value="UniProtKB-KW"/>
</dbReference>
<dbReference type="InterPro" id="IPR036855">
    <property type="entry name" value="Znf_CCCH_sf"/>
</dbReference>
<dbReference type="AlphaFoldDB" id="A0A8H7GRP1"/>
<gene>
    <name evidence="7" type="ORF">HF325_003957</name>
</gene>
<name>A0A8H7GRP1_9ASCO</name>
<accession>A0A8H7GRP1</accession>
<reference evidence="7" key="1">
    <citation type="submission" date="2020-10" db="EMBL/GenBank/DDBJ databases">
        <title>The Whole-Genome Sequence of Metschnikowia persimmonesis, a Novel Endophytic Yeast Species Isolated from Medicinal Plant Diospyros kaki Thumb.</title>
        <authorList>
            <person name="Rahmat E."/>
            <person name="Kang Y."/>
        </authorList>
    </citation>
    <scope>NUCLEOTIDE SEQUENCE</scope>
    <source>
        <strain evidence="7">KIOM G15050</strain>
    </source>
</reference>
<evidence type="ECO:0000256" key="3">
    <source>
        <dbReference type="ARBA" id="ARBA00022833"/>
    </source>
</evidence>
<keyword evidence="3 4" id="KW-0862">Zinc</keyword>
<evidence type="ECO:0000256" key="5">
    <source>
        <dbReference type="SAM" id="MobiDB-lite"/>
    </source>
</evidence>
<evidence type="ECO:0000313" key="7">
    <source>
        <dbReference type="EMBL" id="KAF8001456.1"/>
    </source>
</evidence>
<feature type="zinc finger region" description="C3H1-type" evidence="4">
    <location>
        <begin position="72"/>
        <end position="99"/>
    </location>
</feature>
<dbReference type="Pfam" id="PF00642">
    <property type="entry name" value="zf-CCCH"/>
    <property type="match status" value="1"/>
</dbReference>
<dbReference type="PANTHER" id="PTHR11224:SF58">
    <property type="entry name" value="C3H1-TYPE DOMAIN-CONTAINING PROTEIN"/>
    <property type="match status" value="1"/>
</dbReference>
<dbReference type="GO" id="GO:0000209">
    <property type="term" value="P:protein polyubiquitination"/>
    <property type="evidence" value="ECO:0007669"/>
    <property type="project" value="InterPro"/>
</dbReference>
<evidence type="ECO:0000256" key="4">
    <source>
        <dbReference type="PROSITE-ProRule" id="PRU00723"/>
    </source>
</evidence>
<dbReference type="Gene3D" id="4.10.1000.10">
    <property type="entry name" value="Zinc finger, CCCH-type"/>
    <property type="match status" value="1"/>
</dbReference>
<keyword evidence="2 4" id="KW-0863">Zinc-finger</keyword>
<dbReference type="PROSITE" id="PS50103">
    <property type="entry name" value="ZF_C3H1"/>
    <property type="match status" value="1"/>
</dbReference>
<feature type="region of interest" description="Disordered" evidence="5">
    <location>
        <begin position="1"/>
        <end position="30"/>
    </location>
</feature>
<dbReference type="GO" id="GO:0061630">
    <property type="term" value="F:ubiquitin protein ligase activity"/>
    <property type="evidence" value="ECO:0007669"/>
    <property type="project" value="InterPro"/>
</dbReference>
<evidence type="ECO:0000256" key="1">
    <source>
        <dbReference type="ARBA" id="ARBA00022723"/>
    </source>
</evidence>